<evidence type="ECO:0000256" key="1">
    <source>
        <dbReference type="ARBA" id="ARBA00004123"/>
    </source>
</evidence>
<dbReference type="SUPFAM" id="SSF47459">
    <property type="entry name" value="HLH, helix-loop-helix DNA-binding domain"/>
    <property type="match status" value="1"/>
</dbReference>
<dbReference type="PANTHER" id="PTHR46266">
    <property type="entry name" value="TRANSCRIPTION FACTOR TT8"/>
    <property type="match status" value="1"/>
</dbReference>
<evidence type="ECO:0000256" key="5">
    <source>
        <dbReference type="ARBA" id="ARBA00023163"/>
    </source>
</evidence>
<dbReference type="Gene3D" id="4.10.280.10">
    <property type="entry name" value="Helix-loop-helix DNA-binding domain"/>
    <property type="match status" value="1"/>
</dbReference>
<sequence>MVYSLRNGSSVPEAAGRRREITAEPLVAIAFMSGGDPVPRRAVVADLNIHEELPERKLSKQLAVTVRKIQWSYAFFWSTSTRQPGVLEWSEGHYNGEIKTRKTTQSTEPDVDQVGLQRSKQLRELYESLLSGDCNRQIRRPSASLSPEDLTEAEWYYLLCMSLTFSTGQGLPGKALASNQHIWLNHNQFSDSKEFARSLLAKTVVCIPIMGGVLELGTTEFILEDPALIKQITSFFHQLPNPVCSEQPTSTPQVAENDEDMLCPVLDNDTDNSMFLEYQKQINICQTHLYACAEQSDSVQCKVGEHVGSSRDSSNDCCPIQQLEDLFGFDWLDGVSQTQNSQFIGDNEDEFSNGLHGSLNTNERVSMSFVNAQRVVSSAVGERTRNQMLMSLDLDGHDPRYAKTTANILRNSKRAKPDSCFPRVSHGSSFITWRKSLNTPKPCARAPQGLLKKILMDRAWLGGGHRLKRRVKNGLPEKFWRPEGGARANHVLSERKRREKLNEKFLVLRSLIPSVSKVDKASVLDDTIEYLKDLERRVQELESCRGSVERRKHFAVAERTSGNEEIMNGKRKACDVDEAETQHHWAVSKDGPIHVTITMKEKEVSIEMRCPWREHLLFEIIGSMSDLHLDPLSVQSSTVDGMLALTLESKMRSTAAASPTMIERSLQRVIAKCL</sequence>
<reference evidence="9 10" key="1">
    <citation type="journal article" date="2019" name="Nat. Plants">
        <title>Genome sequencing of Musa balbisiana reveals subgenome evolution and function divergence in polyploid bananas.</title>
        <authorList>
            <person name="Yao X."/>
        </authorList>
    </citation>
    <scope>NUCLEOTIDE SEQUENCE [LARGE SCALE GENOMIC DNA]</scope>
    <source>
        <strain evidence="10">cv. DH-PKW</strain>
        <tissue evidence="9">Leaves</tissue>
    </source>
</reference>
<feature type="domain" description="BHLH" evidence="8">
    <location>
        <begin position="485"/>
        <end position="534"/>
    </location>
</feature>
<accession>A0A4S8J5C7</accession>
<comment type="subcellular location">
    <subcellularLocation>
        <location evidence="1">Nucleus</location>
    </subcellularLocation>
</comment>
<keyword evidence="3" id="KW-0805">Transcription regulation</keyword>
<keyword evidence="7" id="KW-0175">Coiled coil</keyword>
<dbReference type="SMART" id="SM00353">
    <property type="entry name" value="HLH"/>
    <property type="match status" value="1"/>
</dbReference>
<evidence type="ECO:0000313" key="10">
    <source>
        <dbReference type="Proteomes" id="UP000317650"/>
    </source>
</evidence>
<dbReference type="GO" id="GO:0005634">
    <property type="term" value="C:nucleus"/>
    <property type="evidence" value="ECO:0007669"/>
    <property type="project" value="UniProtKB-SubCell"/>
</dbReference>
<dbReference type="InterPro" id="IPR036638">
    <property type="entry name" value="HLH_DNA-bd_sf"/>
</dbReference>
<dbReference type="Pfam" id="PF22754">
    <property type="entry name" value="bHLH-TF_ACT-like_plant"/>
    <property type="match status" value="1"/>
</dbReference>
<protein>
    <recommendedName>
        <fullName evidence="8">BHLH domain-containing protein</fullName>
    </recommendedName>
</protein>
<evidence type="ECO:0000313" key="9">
    <source>
        <dbReference type="EMBL" id="THU56595.1"/>
    </source>
</evidence>
<dbReference type="AlphaFoldDB" id="A0A4S8J5C7"/>
<dbReference type="PANTHER" id="PTHR46266:SF3">
    <property type="entry name" value="TRANSCRIPTION FACTOR EGL1"/>
    <property type="match status" value="1"/>
</dbReference>
<keyword evidence="5" id="KW-0804">Transcription</keyword>
<evidence type="ECO:0000256" key="6">
    <source>
        <dbReference type="ARBA" id="ARBA00023242"/>
    </source>
</evidence>
<dbReference type="Pfam" id="PF14215">
    <property type="entry name" value="bHLH-MYC_N"/>
    <property type="match status" value="1"/>
</dbReference>
<dbReference type="Pfam" id="PF00010">
    <property type="entry name" value="HLH"/>
    <property type="match status" value="1"/>
</dbReference>
<dbReference type="InterPro" id="IPR011598">
    <property type="entry name" value="bHLH_dom"/>
</dbReference>
<dbReference type="InterPro" id="IPR054502">
    <property type="entry name" value="bHLH-TF_ACT-like_plant"/>
</dbReference>
<evidence type="ECO:0000256" key="7">
    <source>
        <dbReference type="SAM" id="Coils"/>
    </source>
</evidence>
<name>A0A4S8J5C7_MUSBA</name>
<comment type="similarity">
    <text evidence="2">Belongs to the bHLH protein family.</text>
</comment>
<organism evidence="9 10">
    <name type="scientific">Musa balbisiana</name>
    <name type="common">Banana</name>
    <dbReference type="NCBI Taxonomy" id="52838"/>
    <lineage>
        <taxon>Eukaryota</taxon>
        <taxon>Viridiplantae</taxon>
        <taxon>Streptophyta</taxon>
        <taxon>Embryophyta</taxon>
        <taxon>Tracheophyta</taxon>
        <taxon>Spermatophyta</taxon>
        <taxon>Magnoliopsida</taxon>
        <taxon>Liliopsida</taxon>
        <taxon>Zingiberales</taxon>
        <taxon>Musaceae</taxon>
        <taxon>Musa</taxon>
    </lineage>
</organism>
<evidence type="ECO:0000256" key="3">
    <source>
        <dbReference type="ARBA" id="ARBA00023015"/>
    </source>
</evidence>
<dbReference type="GO" id="GO:0046983">
    <property type="term" value="F:protein dimerization activity"/>
    <property type="evidence" value="ECO:0007669"/>
    <property type="project" value="InterPro"/>
</dbReference>
<dbReference type="InterPro" id="IPR025610">
    <property type="entry name" value="MYC/MYB_N"/>
</dbReference>
<dbReference type="EMBL" id="PYDT01000007">
    <property type="protein sequence ID" value="THU56595.1"/>
    <property type="molecule type" value="Genomic_DNA"/>
</dbReference>
<keyword evidence="6" id="KW-0539">Nucleus</keyword>
<feature type="coiled-coil region" evidence="7">
    <location>
        <begin position="524"/>
        <end position="551"/>
    </location>
</feature>
<dbReference type="PROSITE" id="PS50888">
    <property type="entry name" value="BHLH"/>
    <property type="match status" value="1"/>
</dbReference>
<gene>
    <name evidence="9" type="ORF">C4D60_Mb11t18890</name>
</gene>
<evidence type="ECO:0000256" key="4">
    <source>
        <dbReference type="ARBA" id="ARBA00023159"/>
    </source>
</evidence>
<keyword evidence="10" id="KW-1185">Reference proteome</keyword>
<evidence type="ECO:0000256" key="2">
    <source>
        <dbReference type="ARBA" id="ARBA00005510"/>
    </source>
</evidence>
<evidence type="ECO:0000259" key="8">
    <source>
        <dbReference type="PROSITE" id="PS50888"/>
    </source>
</evidence>
<comment type="caution">
    <text evidence="9">The sequence shown here is derived from an EMBL/GenBank/DDBJ whole genome shotgun (WGS) entry which is preliminary data.</text>
</comment>
<dbReference type="Proteomes" id="UP000317650">
    <property type="component" value="Chromosome 11"/>
</dbReference>
<dbReference type="STRING" id="52838.A0A4S8J5C7"/>
<keyword evidence="4" id="KW-0010">Activator</keyword>
<proteinExistence type="inferred from homology"/>